<sequence>MPAEVPTIVATSGGWTRRELGGIDWAGTAHLAVELARVPRDRAPRVTYLGTAGGDQRSWAGEVHAAGERAGFRTTVLDLFPMPSVPDVAAQVLGSDVVWVGGGSVANLLAVWRVHGLDGVFARAWEAGVVLGGVSAGSICWFTGGTTDSFGPELRPVTDGLGLLPYGNGVHYDSEARRRPLVHELVASGVLGETHCSDDGVGLVYQGTELVEAVAEVPGKGAYVVRREGPGVVETRVEPRLLRP</sequence>
<dbReference type="InterPro" id="IPR005320">
    <property type="entry name" value="Peptidase_S51"/>
</dbReference>
<evidence type="ECO:0000256" key="2">
    <source>
        <dbReference type="ARBA" id="ARBA00022670"/>
    </source>
</evidence>
<evidence type="ECO:0000256" key="1">
    <source>
        <dbReference type="ARBA" id="ARBA00006534"/>
    </source>
</evidence>
<evidence type="ECO:0000256" key="3">
    <source>
        <dbReference type="ARBA" id="ARBA00022801"/>
    </source>
</evidence>
<evidence type="ECO:0000313" key="6">
    <source>
        <dbReference type="Proteomes" id="UP000521922"/>
    </source>
</evidence>
<proteinExistence type="inferred from homology"/>
<dbReference type="GO" id="GO:0008236">
    <property type="term" value="F:serine-type peptidase activity"/>
    <property type="evidence" value="ECO:0007669"/>
    <property type="project" value="UniProtKB-KW"/>
</dbReference>
<comment type="similarity">
    <text evidence="1">Belongs to the peptidase S51 family.</text>
</comment>
<reference evidence="5 6" key="1">
    <citation type="submission" date="2020-07" db="EMBL/GenBank/DDBJ databases">
        <title>Sequencing the genomes of 1000 actinobacteria strains.</title>
        <authorList>
            <person name="Klenk H.-P."/>
        </authorList>
    </citation>
    <scope>NUCLEOTIDE SEQUENCE [LARGE SCALE GENOMIC DNA]</scope>
    <source>
        <strain evidence="5 6">DSM 7487</strain>
    </source>
</reference>
<gene>
    <name evidence="5" type="ORF">BJ968_000655</name>
</gene>
<keyword evidence="4" id="KW-0720">Serine protease</keyword>
<dbReference type="InterPro" id="IPR029062">
    <property type="entry name" value="Class_I_gatase-like"/>
</dbReference>
<dbReference type="Gene3D" id="3.40.50.880">
    <property type="match status" value="1"/>
</dbReference>
<keyword evidence="3" id="KW-0378">Hydrolase</keyword>
<dbReference type="PANTHER" id="PTHR20842">
    <property type="entry name" value="PROTEASE S51 ALPHA-ASPARTYL DIPEPTIDASE"/>
    <property type="match status" value="1"/>
</dbReference>
<keyword evidence="6" id="KW-1185">Reference proteome</keyword>
<evidence type="ECO:0000313" key="5">
    <source>
        <dbReference type="EMBL" id="NYD21115.1"/>
    </source>
</evidence>
<dbReference type="Proteomes" id="UP000521922">
    <property type="component" value="Unassembled WGS sequence"/>
</dbReference>
<dbReference type="Pfam" id="PF03575">
    <property type="entry name" value="Peptidase_S51"/>
    <property type="match status" value="1"/>
</dbReference>
<dbReference type="PANTHER" id="PTHR20842:SF0">
    <property type="entry name" value="ALPHA-ASPARTYL DIPEPTIDASE"/>
    <property type="match status" value="1"/>
</dbReference>
<organism evidence="5 6">
    <name type="scientific">Kineococcus aurantiacus</name>
    <dbReference type="NCBI Taxonomy" id="37633"/>
    <lineage>
        <taxon>Bacteria</taxon>
        <taxon>Bacillati</taxon>
        <taxon>Actinomycetota</taxon>
        <taxon>Actinomycetes</taxon>
        <taxon>Kineosporiales</taxon>
        <taxon>Kineosporiaceae</taxon>
        <taxon>Kineococcus</taxon>
    </lineage>
</organism>
<dbReference type="GO" id="GO:0006508">
    <property type="term" value="P:proteolysis"/>
    <property type="evidence" value="ECO:0007669"/>
    <property type="project" value="UniProtKB-KW"/>
</dbReference>
<dbReference type="CDD" id="cd03146">
    <property type="entry name" value="GAT1_Peptidase_E"/>
    <property type="match status" value="1"/>
</dbReference>
<dbReference type="RefSeq" id="WP_179749188.1">
    <property type="nucleotide sequence ID" value="NZ_BAAAGN010000033.1"/>
</dbReference>
<comment type="caution">
    <text evidence="5">The sequence shown here is derived from an EMBL/GenBank/DDBJ whole genome shotgun (WGS) entry which is preliminary data.</text>
</comment>
<name>A0A7Y9DI76_9ACTN</name>
<accession>A0A7Y9DI76</accession>
<protein>
    <submittedName>
        <fullName evidence="5">Peptidase E</fullName>
    </submittedName>
</protein>
<keyword evidence="2" id="KW-0645">Protease</keyword>
<dbReference type="AlphaFoldDB" id="A0A7Y9DI76"/>
<dbReference type="SUPFAM" id="SSF52317">
    <property type="entry name" value="Class I glutamine amidotransferase-like"/>
    <property type="match status" value="1"/>
</dbReference>
<dbReference type="EMBL" id="JACCBB010000001">
    <property type="protein sequence ID" value="NYD21115.1"/>
    <property type="molecule type" value="Genomic_DNA"/>
</dbReference>
<evidence type="ECO:0000256" key="4">
    <source>
        <dbReference type="ARBA" id="ARBA00022825"/>
    </source>
</evidence>